<reference evidence="1 2" key="1">
    <citation type="submission" date="2016-02" db="EMBL/GenBank/DDBJ databases">
        <title>Complete genome sequence of Geobacillus subterraneus KCTC 3922T.</title>
        <authorList>
            <person name="Lee D.-W."/>
            <person name="Lee Y.-J."/>
            <person name="Lee S.-J."/>
            <person name="Park G.-S."/>
            <person name="Lee S.-J."/>
            <person name="Shin J.-H."/>
        </authorList>
    </citation>
    <scope>NUCLEOTIDE SEQUENCE [LARGE SCALE GENOMIC DNA]</scope>
    <source>
        <strain evidence="1 2">KCTC 3922</strain>
    </source>
</reference>
<gene>
    <name evidence="1" type="ORF">GS3922_16070</name>
</gene>
<dbReference type="GeneID" id="32407970"/>
<evidence type="ECO:0000313" key="2">
    <source>
        <dbReference type="Proteomes" id="UP000076226"/>
    </source>
</evidence>
<organism evidence="1 2">
    <name type="scientific">Geobacillus subterraneus</name>
    <dbReference type="NCBI Taxonomy" id="129338"/>
    <lineage>
        <taxon>Bacteria</taxon>
        <taxon>Bacillati</taxon>
        <taxon>Bacillota</taxon>
        <taxon>Bacilli</taxon>
        <taxon>Bacillales</taxon>
        <taxon>Anoxybacillaceae</taxon>
        <taxon>Geobacillus</taxon>
    </lineage>
</organism>
<sequence length="79" mass="9001">MTEDLQVCYDSEQNRIANRDDGSIVVNPLFQSEPGAVEARRRRLMKRQSGAEMEKGDALFAHQLGWNRGSYALVPRRHA</sequence>
<evidence type="ECO:0000313" key="1">
    <source>
        <dbReference type="EMBL" id="AMX85003.1"/>
    </source>
</evidence>
<keyword evidence="2" id="KW-1185">Reference proteome</keyword>
<name>A0ABN4NK15_9BACL</name>
<dbReference type="EMBL" id="CP014342">
    <property type="protein sequence ID" value="AMX85003.1"/>
    <property type="molecule type" value="Genomic_DNA"/>
</dbReference>
<proteinExistence type="predicted"/>
<accession>A0ABN4NK15</accession>
<dbReference type="Proteomes" id="UP000076226">
    <property type="component" value="Chromosome"/>
</dbReference>
<protein>
    <submittedName>
        <fullName evidence="1">Uncharacterized protein</fullName>
    </submittedName>
</protein>